<feature type="compositionally biased region" description="Polar residues" evidence="1">
    <location>
        <begin position="102"/>
        <end position="112"/>
    </location>
</feature>
<dbReference type="EMBL" id="JBBPBN010000009">
    <property type="protein sequence ID" value="KAK9031704.1"/>
    <property type="molecule type" value="Genomic_DNA"/>
</dbReference>
<feature type="compositionally biased region" description="Basic and acidic residues" evidence="1">
    <location>
        <begin position="25"/>
        <end position="41"/>
    </location>
</feature>
<sequence>MLNQQQHSRSHNQADGVGHNTPVHQRADEINEKEEGIHVEESGNDLAATLPTDVKANQEVLSAGDESGNDLATGLSNQEVLSANDETNTPEETNSNTAAVDSCNNEASGLFC</sequence>
<evidence type="ECO:0000256" key="1">
    <source>
        <dbReference type="SAM" id="MobiDB-lite"/>
    </source>
</evidence>
<protein>
    <submittedName>
        <fullName evidence="2">Uncharacterized protein</fullName>
    </submittedName>
</protein>
<name>A0ABR2T3C9_9ROSI</name>
<comment type="caution">
    <text evidence="2">The sequence shown here is derived from an EMBL/GenBank/DDBJ whole genome shotgun (WGS) entry which is preliminary data.</text>
</comment>
<feature type="compositionally biased region" description="Polar residues" evidence="1">
    <location>
        <begin position="1"/>
        <end position="13"/>
    </location>
</feature>
<feature type="compositionally biased region" description="Low complexity" evidence="1">
    <location>
        <begin position="83"/>
        <end position="99"/>
    </location>
</feature>
<proteinExistence type="predicted"/>
<keyword evidence="3" id="KW-1185">Reference proteome</keyword>
<dbReference type="Proteomes" id="UP001396334">
    <property type="component" value="Unassembled WGS sequence"/>
</dbReference>
<reference evidence="2 3" key="1">
    <citation type="journal article" date="2024" name="G3 (Bethesda)">
        <title>Genome assembly of Hibiscus sabdariffa L. provides insights into metabolisms of medicinal natural products.</title>
        <authorList>
            <person name="Kim T."/>
        </authorList>
    </citation>
    <scope>NUCLEOTIDE SEQUENCE [LARGE SCALE GENOMIC DNA]</scope>
    <source>
        <strain evidence="2">TK-2024</strain>
        <tissue evidence="2">Old leaves</tissue>
    </source>
</reference>
<organism evidence="2 3">
    <name type="scientific">Hibiscus sabdariffa</name>
    <name type="common">roselle</name>
    <dbReference type="NCBI Taxonomy" id="183260"/>
    <lineage>
        <taxon>Eukaryota</taxon>
        <taxon>Viridiplantae</taxon>
        <taxon>Streptophyta</taxon>
        <taxon>Embryophyta</taxon>
        <taxon>Tracheophyta</taxon>
        <taxon>Spermatophyta</taxon>
        <taxon>Magnoliopsida</taxon>
        <taxon>eudicotyledons</taxon>
        <taxon>Gunneridae</taxon>
        <taxon>Pentapetalae</taxon>
        <taxon>rosids</taxon>
        <taxon>malvids</taxon>
        <taxon>Malvales</taxon>
        <taxon>Malvaceae</taxon>
        <taxon>Malvoideae</taxon>
        <taxon>Hibiscus</taxon>
    </lineage>
</organism>
<accession>A0ABR2T3C9</accession>
<feature type="region of interest" description="Disordered" evidence="1">
    <location>
        <begin position="1"/>
        <end position="112"/>
    </location>
</feature>
<evidence type="ECO:0000313" key="2">
    <source>
        <dbReference type="EMBL" id="KAK9031704.1"/>
    </source>
</evidence>
<gene>
    <name evidence="2" type="ORF">V6N11_055995</name>
</gene>
<evidence type="ECO:0000313" key="3">
    <source>
        <dbReference type="Proteomes" id="UP001396334"/>
    </source>
</evidence>